<dbReference type="PROSITE" id="PS00109">
    <property type="entry name" value="PROTEIN_KINASE_TYR"/>
    <property type="match status" value="1"/>
</dbReference>
<proteinExistence type="predicted"/>
<feature type="compositionally biased region" description="Low complexity" evidence="6">
    <location>
        <begin position="297"/>
        <end position="311"/>
    </location>
</feature>
<keyword evidence="4 5" id="KW-0067">ATP-binding</keyword>
<organism evidence="8 9">
    <name type="scientific">Ruegeria conchae</name>
    <dbReference type="NCBI Taxonomy" id="981384"/>
    <lineage>
        <taxon>Bacteria</taxon>
        <taxon>Pseudomonadati</taxon>
        <taxon>Pseudomonadota</taxon>
        <taxon>Alphaproteobacteria</taxon>
        <taxon>Rhodobacterales</taxon>
        <taxon>Roseobacteraceae</taxon>
        <taxon>Ruegeria</taxon>
    </lineage>
</organism>
<keyword evidence="8" id="KW-0723">Serine/threonine-protein kinase</keyword>
<evidence type="ECO:0000259" key="7">
    <source>
        <dbReference type="PROSITE" id="PS50011"/>
    </source>
</evidence>
<dbReference type="STRING" id="981384.GCA_000192475_00316"/>
<dbReference type="CDD" id="cd14014">
    <property type="entry name" value="STKc_PknB_like"/>
    <property type="match status" value="1"/>
</dbReference>
<feature type="binding site" evidence="5">
    <location>
        <position position="49"/>
    </location>
    <ligand>
        <name>ATP</name>
        <dbReference type="ChEBI" id="CHEBI:30616"/>
    </ligand>
</feature>
<dbReference type="EMBL" id="RCCT01000009">
    <property type="protein sequence ID" value="RLJ98502.1"/>
    <property type="molecule type" value="Genomic_DNA"/>
</dbReference>
<evidence type="ECO:0000256" key="3">
    <source>
        <dbReference type="ARBA" id="ARBA00022777"/>
    </source>
</evidence>
<feature type="domain" description="Protein kinase" evidence="7">
    <location>
        <begin position="20"/>
        <end position="272"/>
    </location>
</feature>
<evidence type="ECO:0000256" key="2">
    <source>
        <dbReference type="ARBA" id="ARBA00022741"/>
    </source>
</evidence>
<dbReference type="Proteomes" id="UP000271700">
    <property type="component" value="Unassembled WGS sequence"/>
</dbReference>
<protein>
    <submittedName>
        <fullName evidence="8">Serine/threonine protein kinase</fullName>
    </submittedName>
</protein>
<dbReference type="OrthoDB" id="9801841at2"/>
<dbReference type="PANTHER" id="PTHR43289:SF6">
    <property type="entry name" value="SERINE_THREONINE-PROTEIN KINASE NEKL-3"/>
    <property type="match status" value="1"/>
</dbReference>
<dbReference type="Gene3D" id="3.30.200.20">
    <property type="entry name" value="Phosphorylase Kinase, domain 1"/>
    <property type="match status" value="1"/>
</dbReference>
<sequence length="733" mass="78222">MTESRTGDLFQPGDLVNNTYRIEAILGRGGTSDVYRARSEISGRLAALKVLKAEFSSNDDYLVLLTREEEIRDIRHDAVVRYSENNRTADGHVYLVMDYVDGPGLDRKLAEGPMSAPEILTVCKRVCEGLEAAHARNIVHRDLSPDNIILRDGDPAQAVIIDFGIAKDTNPGAETIVGGEFAGKYAYAAPEQLSGKTDQRTDIYSLGALLLANFRGEKANSGRNLLEVVESKKEPLDTTNVPEPLKFILDKMTAPDPNDRFQSAGDVLRALASARSEPVDRAIPDTDEDATIIVPKSSAPAPAMAAPESTPTQEVRTPKPSQPATAKKSRTGLMATLGVVIVGGAGIGGYLSGTFDGLLGPSYPVVAPYTLVADKRDGQPPRAVGFVPSEETRDAMTREITGDGGTVDLTLASGDISETWGSAVSDVVDAVMDLEEWRLVVNGNDAQLTGQTTNKALHTELEQLFSAGLPAGLQGTVDLELEPLFVTAAEIRPILAGLADCGTLQLVDPPTTGYGLETPVRVSGTLASQDSLIGLETALTALVGTRPVDLDQIALLNPTLCLIENYLPTAPTSDISIAFYNGEQGNAPNPNGDFIVGQNPVIDVKLPDDAQDGFLSVSVLDVSGNVFHLLPNVTRQENGIPALREGQTGPMSVRVAYSIPESQENGGIAFEVDDSTLGKSKVIVLHSDKQLFDTLRPTTESAAGYAEALREQDRNVDTQILSLDSRILTTLEQ</sequence>
<evidence type="ECO:0000256" key="5">
    <source>
        <dbReference type="PROSITE-ProRule" id="PRU10141"/>
    </source>
</evidence>
<dbReference type="GO" id="GO:0005524">
    <property type="term" value="F:ATP binding"/>
    <property type="evidence" value="ECO:0007669"/>
    <property type="project" value="UniProtKB-UniRule"/>
</dbReference>
<feature type="region of interest" description="Disordered" evidence="6">
    <location>
        <begin position="297"/>
        <end position="328"/>
    </location>
</feature>
<dbReference type="PROSITE" id="PS50011">
    <property type="entry name" value="PROTEIN_KINASE_DOM"/>
    <property type="match status" value="1"/>
</dbReference>
<dbReference type="Pfam" id="PF00069">
    <property type="entry name" value="Pkinase"/>
    <property type="match status" value="1"/>
</dbReference>
<keyword evidence="9" id="KW-1185">Reference proteome</keyword>
<dbReference type="PROSITE" id="PS00107">
    <property type="entry name" value="PROTEIN_KINASE_ATP"/>
    <property type="match status" value="1"/>
</dbReference>
<dbReference type="GO" id="GO:0004674">
    <property type="term" value="F:protein serine/threonine kinase activity"/>
    <property type="evidence" value="ECO:0007669"/>
    <property type="project" value="UniProtKB-KW"/>
</dbReference>
<comment type="caution">
    <text evidence="8">The sequence shown here is derived from an EMBL/GenBank/DDBJ whole genome shotgun (WGS) entry which is preliminary data.</text>
</comment>
<evidence type="ECO:0000313" key="8">
    <source>
        <dbReference type="EMBL" id="RLJ98502.1"/>
    </source>
</evidence>
<dbReference type="Gene3D" id="3.40.1520.20">
    <property type="match status" value="1"/>
</dbReference>
<accession>A0A497YUY3</accession>
<keyword evidence="2 5" id="KW-0547">Nucleotide-binding</keyword>
<name>A0A497YUY3_9RHOB</name>
<keyword evidence="1" id="KW-0808">Transferase</keyword>
<evidence type="ECO:0000256" key="4">
    <source>
        <dbReference type="ARBA" id="ARBA00022840"/>
    </source>
</evidence>
<evidence type="ECO:0000256" key="6">
    <source>
        <dbReference type="SAM" id="MobiDB-lite"/>
    </source>
</evidence>
<dbReference type="InterPro" id="IPR017441">
    <property type="entry name" value="Protein_kinase_ATP_BS"/>
</dbReference>
<keyword evidence="3 8" id="KW-0418">Kinase</keyword>
<dbReference type="AlphaFoldDB" id="A0A497YUY3"/>
<dbReference type="InterPro" id="IPR008266">
    <property type="entry name" value="Tyr_kinase_AS"/>
</dbReference>
<dbReference type="PANTHER" id="PTHR43289">
    <property type="entry name" value="MITOGEN-ACTIVATED PROTEIN KINASE KINASE KINASE 20-RELATED"/>
    <property type="match status" value="1"/>
</dbReference>
<evidence type="ECO:0000256" key="1">
    <source>
        <dbReference type="ARBA" id="ARBA00022679"/>
    </source>
</evidence>
<reference evidence="8 9" key="1">
    <citation type="submission" date="2018-10" db="EMBL/GenBank/DDBJ databases">
        <title>Genomic Encyclopedia of Archaeal and Bacterial Type Strains, Phase II (KMG-II): from individual species to whole genera.</title>
        <authorList>
            <person name="Goeker M."/>
        </authorList>
    </citation>
    <scope>NUCLEOTIDE SEQUENCE [LARGE SCALE GENOMIC DNA]</scope>
    <source>
        <strain evidence="8 9">DSM 29317</strain>
    </source>
</reference>
<dbReference type="RefSeq" id="WP_010443414.1">
    <property type="nucleotide sequence ID" value="NZ_AEYW01000024.1"/>
</dbReference>
<dbReference type="InterPro" id="IPR000719">
    <property type="entry name" value="Prot_kinase_dom"/>
</dbReference>
<evidence type="ECO:0000313" key="9">
    <source>
        <dbReference type="Proteomes" id="UP000271700"/>
    </source>
</evidence>
<dbReference type="Gene3D" id="1.10.510.10">
    <property type="entry name" value="Transferase(Phosphotransferase) domain 1"/>
    <property type="match status" value="1"/>
</dbReference>
<dbReference type="SUPFAM" id="SSF56112">
    <property type="entry name" value="Protein kinase-like (PK-like)"/>
    <property type="match status" value="1"/>
</dbReference>
<dbReference type="InterPro" id="IPR011009">
    <property type="entry name" value="Kinase-like_dom_sf"/>
</dbReference>
<gene>
    <name evidence="8" type="ORF">CLV75_4202</name>
</gene>